<feature type="domain" description="Glutaredoxin" evidence="4">
    <location>
        <begin position="29"/>
        <end position="84"/>
    </location>
</feature>
<evidence type="ECO:0000256" key="3">
    <source>
        <dbReference type="ARBA" id="ARBA00013662"/>
    </source>
</evidence>
<evidence type="ECO:0000259" key="4">
    <source>
        <dbReference type="Pfam" id="PF00462"/>
    </source>
</evidence>
<dbReference type="WBParaSite" id="SBAD_0000503101-mRNA-1">
    <property type="protein sequence ID" value="SBAD_0000503101-mRNA-1"/>
    <property type="gene ID" value="SBAD_0000503101"/>
</dbReference>
<dbReference type="GO" id="GO:0005739">
    <property type="term" value="C:mitochondrion"/>
    <property type="evidence" value="ECO:0007669"/>
    <property type="project" value="TreeGrafter"/>
</dbReference>
<dbReference type="PROSITE" id="PS00195">
    <property type="entry name" value="GLUTAREDOXIN_1"/>
    <property type="match status" value="1"/>
</dbReference>
<dbReference type="InterPro" id="IPR047185">
    <property type="entry name" value="GLRX1"/>
</dbReference>
<evidence type="ECO:0000313" key="6">
    <source>
        <dbReference type="Proteomes" id="UP000270296"/>
    </source>
</evidence>
<dbReference type="Proteomes" id="UP000270296">
    <property type="component" value="Unassembled WGS sequence"/>
</dbReference>
<dbReference type="AlphaFoldDB" id="A0A183IMI7"/>
<dbReference type="PANTHER" id="PTHR46185:SF1">
    <property type="entry name" value="GLUTAREDOXIN-1"/>
    <property type="match status" value="1"/>
</dbReference>
<dbReference type="EMBL" id="UZAM01008581">
    <property type="protein sequence ID" value="VDP05512.1"/>
    <property type="molecule type" value="Genomic_DNA"/>
</dbReference>
<dbReference type="InterPro" id="IPR002109">
    <property type="entry name" value="Glutaredoxin"/>
</dbReference>
<keyword evidence="6" id="KW-1185">Reference proteome</keyword>
<proteinExistence type="inferred from homology"/>
<reference evidence="7" key="1">
    <citation type="submission" date="2016-06" db="UniProtKB">
        <authorList>
            <consortium name="WormBaseParasite"/>
        </authorList>
    </citation>
    <scope>IDENTIFICATION</scope>
</reference>
<dbReference type="Pfam" id="PF00462">
    <property type="entry name" value="Glutaredoxin"/>
    <property type="match status" value="1"/>
</dbReference>
<sequence length="100" mass="11206">MLMRYSVQGKETMQSAAEYVENLVKNNKVVVFTRATCPFCKKALALLNSYHLPAGDIKNVEVPKISDSEAVMTYILEKTGARSVINGKFIAFNCIFFDFS</sequence>
<dbReference type="OrthoDB" id="418495at2759"/>
<reference evidence="5 6" key="2">
    <citation type="submission" date="2018-11" db="EMBL/GenBank/DDBJ databases">
        <authorList>
            <consortium name="Pathogen Informatics"/>
        </authorList>
    </citation>
    <scope>NUCLEOTIDE SEQUENCE [LARGE SCALE GENOMIC DNA]</scope>
</reference>
<accession>A0A183IMI7</accession>
<comment type="similarity">
    <text evidence="2">Belongs to the glutaredoxin family.</text>
</comment>
<gene>
    <name evidence="5" type="ORF">SBAD_LOCUS4833</name>
</gene>
<evidence type="ECO:0000313" key="5">
    <source>
        <dbReference type="EMBL" id="VDP05512.1"/>
    </source>
</evidence>
<dbReference type="Gene3D" id="3.40.30.10">
    <property type="entry name" value="Glutaredoxin"/>
    <property type="match status" value="1"/>
</dbReference>
<protein>
    <recommendedName>
        <fullName evidence="3">Glutaredoxin-1</fullName>
    </recommendedName>
</protein>
<dbReference type="PROSITE" id="PS51354">
    <property type="entry name" value="GLUTAREDOXIN_2"/>
    <property type="match status" value="1"/>
</dbReference>
<evidence type="ECO:0000256" key="2">
    <source>
        <dbReference type="ARBA" id="ARBA00007787"/>
    </source>
</evidence>
<dbReference type="SUPFAM" id="SSF52833">
    <property type="entry name" value="Thioredoxin-like"/>
    <property type="match status" value="1"/>
</dbReference>
<evidence type="ECO:0000256" key="1">
    <source>
        <dbReference type="ARBA" id="ARBA00002549"/>
    </source>
</evidence>
<comment type="function">
    <text evidence="1">Has a glutathione-disulfide oxidoreductase activity in the presence of NADPH and glutathione reductase. Reduces low molecular weight disulfides and proteins.</text>
</comment>
<dbReference type="InterPro" id="IPR036249">
    <property type="entry name" value="Thioredoxin-like_sf"/>
</dbReference>
<organism evidence="7">
    <name type="scientific">Soboliphyme baturini</name>
    <dbReference type="NCBI Taxonomy" id="241478"/>
    <lineage>
        <taxon>Eukaryota</taxon>
        <taxon>Metazoa</taxon>
        <taxon>Ecdysozoa</taxon>
        <taxon>Nematoda</taxon>
        <taxon>Enoplea</taxon>
        <taxon>Dorylaimia</taxon>
        <taxon>Dioctophymatida</taxon>
        <taxon>Dioctophymatoidea</taxon>
        <taxon>Soboliphymatidae</taxon>
        <taxon>Soboliphyme</taxon>
    </lineage>
</organism>
<dbReference type="InterPro" id="IPR011767">
    <property type="entry name" value="GLR_AS"/>
</dbReference>
<dbReference type="GO" id="GO:0015038">
    <property type="term" value="F:glutathione disulfide oxidoreductase activity"/>
    <property type="evidence" value="ECO:0007669"/>
    <property type="project" value="TreeGrafter"/>
</dbReference>
<evidence type="ECO:0000313" key="7">
    <source>
        <dbReference type="WBParaSite" id="SBAD_0000503101-mRNA-1"/>
    </source>
</evidence>
<name>A0A183IMI7_9BILA</name>
<dbReference type="PANTHER" id="PTHR46185">
    <property type="entry name" value="GLUTAREDOXIN-1"/>
    <property type="match status" value="1"/>
</dbReference>